<dbReference type="GO" id="GO:0030619">
    <property type="term" value="F:U1 snRNA binding"/>
    <property type="evidence" value="ECO:0007669"/>
    <property type="project" value="InterPro"/>
</dbReference>
<comment type="subcellular location">
    <subcellularLocation>
        <location evidence="1">Nucleus speckle</location>
    </subcellularLocation>
    <subcellularLocation>
        <location evidence="2">Nucleus</location>
        <location evidence="2">Nucleoplasm</location>
    </subcellularLocation>
</comment>
<organism evidence="10 11">
    <name type="scientific">Sphaeroforma arctica JP610</name>
    <dbReference type="NCBI Taxonomy" id="667725"/>
    <lineage>
        <taxon>Eukaryota</taxon>
        <taxon>Ichthyosporea</taxon>
        <taxon>Ichthyophonida</taxon>
        <taxon>Sphaeroforma</taxon>
    </lineage>
</organism>
<keyword evidence="4 7" id="KW-0694">RNA-binding</keyword>
<feature type="compositionally biased region" description="Basic and acidic residues" evidence="8">
    <location>
        <begin position="62"/>
        <end position="74"/>
    </location>
</feature>
<evidence type="ECO:0000256" key="5">
    <source>
        <dbReference type="ARBA" id="ARBA00023242"/>
    </source>
</evidence>
<reference evidence="10 11" key="1">
    <citation type="submission" date="2011-02" db="EMBL/GenBank/DDBJ databases">
        <title>The Genome Sequence of Sphaeroforma arctica JP610.</title>
        <authorList>
            <consortium name="The Broad Institute Genome Sequencing Platform"/>
            <person name="Russ C."/>
            <person name="Cuomo C."/>
            <person name="Young S.K."/>
            <person name="Zeng Q."/>
            <person name="Gargeya S."/>
            <person name="Alvarado L."/>
            <person name="Berlin A."/>
            <person name="Chapman S.B."/>
            <person name="Chen Z."/>
            <person name="Freedman E."/>
            <person name="Gellesch M."/>
            <person name="Goldberg J."/>
            <person name="Griggs A."/>
            <person name="Gujja S."/>
            <person name="Heilman E."/>
            <person name="Heiman D."/>
            <person name="Howarth C."/>
            <person name="Mehta T."/>
            <person name="Neiman D."/>
            <person name="Pearson M."/>
            <person name="Roberts A."/>
            <person name="Saif S."/>
            <person name="Shea T."/>
            <person name="Shenoy N."/>
            <person name="Sisk P."/>
            <person name="Stolte C."/>
            <person name="Sykes S."/>
            <person name="White J."/>
            <person name="Yandava C."/>
            <person name="Burger G."/>
            <person name="Gray M.W."/>
            <person name="Holland P.W.H."/>
            <person name="King N."/>
            <person name="Lang F.B.F."/>
            <person name="Roger A.J."/>
            <person name="Ruiz-Trillo I."/>
            <person name="Haas B."/>
            <person name="Nusbaum C."/>
            <person name="Birren B."/>
        </authorList>
    </citation>
    <scope>NUCLEOTIDE SEQUENCE [LARGE SCALE GENOMIC DNA]</scope>
    <source>
        <strain evidence="10 11">JP610</strain>
    </source>
</reference>
<dbReference type="InterPro" id="IPR034143">
    <property type="entry name" value="snRNP70_RRM"/>
</dbReference>
<dbReference type="PROSITE" id="PS50102">
    <property type="entry name" value="RRM"/>
    <property type="match status" value="1"/>
</dbReference>
<feature type="region of interest" description="Disordered" evidence="8">
    <location>
        <begin position="48"/>
        <end position="74"/>
    </location>
</feature>
<evidence type="ECO:0000259" key="9">
    <source>
        <dbReference type="PROSITE" id="PS50102"/>
    </source>
</evidence>
<evidence type="ECO:0000256" key="3">
    <source>
        <dbReference type="ARBA" id="ARBA00016996"/>
    </source>
</evidence>
<feature type="region of interest" description="Disordered" evidence="8">
    <location>
        <begin position="188"/>
        <end position="315"/>
    </location>
</feature>
<dbReference type="Pfam" id="PF00076">
    <property type="entry name" value="RRM_1"/>
    <property type="match status" value="1"/>
</dbReference>
<feature type="compositionally biased region" description="Gly residues" evidence="8">
    <location>
        <begin position="248"/>
        <end position="258"/>
    </location>
</feature>
<gene>
    <name evidence="10" type="ORF">SARC_04501</name>
</gene>
<feature type="compositionally biased region" description="Basic and acidic residues" evidence="8">
    <location>
        <begin position="270"/>
        <end position="315"/>
    </location>
</feature>
<protein>
    <recommendedName>
        <fullName evidence="3">U1 small nuclear ribonucleoprotein 70 kDa</fullName>
    </recommendedName>
</protein>
<proteinExistence type="predicted"/>
<evidence type="ECO:0000256" key="2">
    <source>
        <dbReference type="ARBA" id="ARBA00004642"/>
    </source>
</evidence>
<dbReference type="PANTHER" id="PTHR13952">
    <property type="entry name" value="U1 SMALL NUCLEAR RIBONUCLEOPROTEIN 70 KD"/>
    <property type="match status" value="1"/>
</dbReference>
<dbReference type="InterPro" id="IPR000504">
    <property type="entry name" value="RRM_dom"/>
</dbReference>
<evidence type="ECO:0000256" key="1">
    <source>
        <dbReference type="ARBA" id="ARBA00004324"/>
    </source>
</evidence>
<dbReference type="GO" id="GO:0016607">
    <property type="term" value="C:nuclear speck"/>
    <property type="evidence" value="ECO:0007669"/>
    <property type="project" value="UniProtKB-SubCell"/>
</dbReference>
<dbReference type="InterPro" id="IPR035979">
    <property type="entry name" value="RBD_domain_sf"/>
</dbReference>
<dbReference type="SUPFAM" id="SSF54928">
    <property type="entry name" value="RNA-binding domain, RBD"/>
    <property type="match status" value="1"/>
</dbReference>
<dbReference type="GO" id="GO:0005685">
    <property type="term" value="C:U1 snRNP"/>
    <property type="evidence" value="ECO:0007669"/>
    <property type="project" value="TreeGrafter"/>
</dbReference>
<dbReference type="InterPro" id="IPR012677">
    <property type="entry name" value="Nucleotide-bd_a/b_plait_sf"/>
</dbReference>
<dbReference type="SMART" id="SM00360">
    <property type="entry name" value="RRM"/>
    <property type="match status" value="1"/>
</dbReference>
<dbReference type="eggNOG" id="KOG0113">
    <property type="taxonomic scope" value="Eukaryota"/>
</dbReference>
<name>A0A0L0G2E6_9EUKA</name>
<dbReference type="PANTHER" id="PTHR13952:SF5">
    <property type="entry name" value="U1 SMALL NUCLEAR RIBONUCLEOPROTEIN 70 KDA"/>
    <property type="match status" value="1"/>
</dbReference>
<dbReference type="GO" id="GO:0003729">
    <property type="term" value="F:mRNA binding"/>
    <property type="evidence" value="ECO:0007669"/>
    <property type="project" value="TreeGrafter"/>
</dbReference>
<dbReference type="GO" id="GO:0000398">
    <property type="term" value="P:mRNA splicing, via spliceosome"/>
    <property type="evidence" value="ECO:0007669"/>
    <property type="project" value="TreeGrafter"/>
</dbReference>
<feature type="domain" description="RRM" evidence="9">
    <location>
        <begin position="104"/>
        <end position="182"/>
    </location>
</feature>
<evidence type="ECO:0000256" key="7">
    <source>
        <dbReference type="PROSITE-ProRule" id="PRU00176"/>
    </source>
</evidence>
<keyword evidence="6" id="KW-0687">Ribonucleoprotein</keyword>
<dbReference type="GeneID" id="25905005"/>
<dbReference type="AlphaFoldDB" id="A0A0L0G2E6"/>
<dbReference type="GO" id="GO:0071011">
    <property type="term" value="C:precatalytic spliceosome"/>
    <property type="evidence" value="ECO:0007669"/>
    <property type="project" value="TreeGrafter"/>
</dbReference>
<dbReference type="OrthoDB" id="4207594at2759"/>
<dbReference type="STRING" id="667725.A0A0L0G2E6"/>
<dbReference type="Gene3D" id="3.30.70.330">
    <property type="match status" value="1"/>
</dbReference>
<evidence type="ECO:0000256" key="4">
    <source>
        <dbReference type="ARBA" id="ARBA00022884"/>
    </source>
</evidence>
<evidence type="ECO:0000256" key="6">
    <source>
        <dbReference type="ARBA" id="ARBA00023274"/>
    </source>
</evidence>
<evidence type="ECO:0000313" key="10">
    <source>
        <dbReference type="EMBL" id="KNC83245.1"/>
    </source>
</evidence>
<evidence type="ECO:0000313" key="11">
    <source>
        <dbReference type="Proteomes" id="UP000054560"/>
    </source>
</evidence>
<keyword evidence="5" id="KW-0539">Nucleus</keyword>
<accession>A0A0L0G2E6</accession>
<dbReference type="Proteomes" id="UP000054560">
    <property type="component" value="Unassembled WGS sequence"/>
</dbReference>
<evidence type="ECO:0000256" key="8">
    <source>
        <dbReference type="SAM" id="MobiDB-lite"/>
    </source>
</evidence>
<dbReference type="EMBL" id="KQ241851">
    <property type="protein sequence ID" value="KNC83245.1"/>
    <property type="molecule type" value="Genomic_DNA"/>
</dbReference>
<dbReference type="CDD" id="cd12236">
    <property type="entry name" value="RRM_snRNP70"/>
    <property type="match status" value="1"/>
</dbReference>
<dbReference type="FunFam" id="3.30.70.330:FF:001585">
    <property type="entry name" value="U1 small nuclear ribonucleoprotein 70 kDa"/>
    <property type="match status" value="1"/>
</dbReference>
<dbReference type="InterPro" id="IPR051183">
    <property type="entry name" value="U1_U11-U12_snRNP_70-35kDa"/>
</dbReference>
<dbReference type="InterPro" id="IPR022023">
    <property type="entry name" value="U1snRNP70_N"/>
</dbReference>
<dbReference type="GO" id="GO:0071004">
    <property type="term" value="C:U2-type prespliceosome"/>
    <property type="evidence" value="ECO:0007669"/>
    <property type="project" value="TreeGrafter"/>
</dbReference>
<dbReference type="RefSeq" id="XP_014157147.1">
    <property type="nucleotide sequence ID" value="XM_014301672.1"/>
</dbReference>
<dbReference type="Pfam" id="PF12220">
    <property type="entry name" value="U1snRNP70_N"/>
    <property type="match status" value="1"/>
</dbReference>
<sequence>MSGSLPPQLMQYFAPRLALEYKPPADKLPLDRKHVELTGIASFVSLFEDPKDTPAPTVGEDPEAKLKRLRDEKKEKNEKRIAEEIANWNPKEENKDVKTLDAFKTLFVAKLNYTTSDYTLRREFEQYGEIAKVVVTKSAIDHKPRGYAFIEFVKESDMRSAYKRADGMKIDGRRVAVDVERGRTVKGWKPRRFGGGLGGRKVVSGPPRPVAREESRAPSSYDYRGGSGGYSRDSDRGKGGGDSYRSSRGGGSSYGGGADDPNKAPIGARRGRDDDRGDRDRDSRRDSRRDDRSRDDRGRSERSDRYERSRSPRRR</sequence>
<keyword evidence="11" id="KW-1185">Reference proteome</keyword>